<evidence type="ECO:0000313" key="10">
    <source>
        <dbReference type="Proteomes" id="UP000325755"/>
    </source>
</evidence>
<dbReference type="Pfam" id="PF04542">
    <property type="entry name" value="Sigma70_r2"/>
    <property type="match status" value="1"/>
</dbReference>
<dbReference type="NCBIfam" id="TIGR02937">
    <property type="entry name" value="sigma70-ECF"/>
    <property type="match status" value="1"/>
</dbReference>
<evidence type="ECO:0000313" key="9">
    <source>
        <dbReference type="EMBL" id="QFY41756.1"/>
    </source>
</evidence>
<keyword evidence="4 6" id="KW-0238">DNA-binding</keyword>
<dbReference type="KEGG" id="mmob:F6R98_03205"/>
<keyword evidence="3 6" id="KW-0731">Sigma factor</keyword>
<dbReference type="AlphaFoldDB" id="A0A5Q0BIV4"/>
<dbReference type="PROSITE" id="PS01063">
    <property type="entry name" value="SIGMA70_ECF"/>
    <property type="match status" value="1"/>
</dbReference>
<protein>
    <recommendedName>
        <fullName evidence="6">RNA polymerase sigma factor</fullName>
    </recommendedName>
</protein>
<dbReference type="GO" id="GO:0016987">
    <property type="term" value="F:sigma factor activity"/>
    <property type="evidence" value="ECO:0007669"/>
    <property type="project" value="UniProtKB-KW"/>
</dbReference>
<gene>
    <name evidence="9" type="ORF">F6R98_03205</name>
</gene>
<evidence type="ECO:0000256" key="5">
    <source>
        <dbReference type="ARBA" id="ARBA00023163"/>
    </source>
</evidence>
<keyword evidence="5 6" id="KW-0804">Transcription</keyword>
<dbReference type="GO" id="GO:0003677">
    <property type="term" value="F:DNA binding"/>
    <property type="evidence" value="ECO:0007669"/>
    <property type="project" value="UniProtKB-KW"/>
</dbReference>
<dbReference type="OrthoDB" id="9797134at2"/>
<evidence type="ECO:0000256" key="4">
    <source>
        <dbReference type="ARBA" id="ARBA00023125"/>
    </source>
</evidence>
<dbReference type="PANTHER" id="PTHR43133">
    <property type="entry name" value="RNA POLYMERASE ECF-TYPE SIGMA FACTO"/>
    <property type="match status" value="1"/>
</dbReference>
<reference evidence="9 10" key="1">
    <citation type="submission" date="2019-09" db="EMBL/GenBank/DDBJ databases">
        <title>Ecophysiology of the spiral-shaped methanotroph Methylospira mobilis as revealed by the complete genome sequence.</title>
        <authorList>
            <person name="Oshkin I.Y."/>
            <person name="Dedysh S.N."/>
            <person name="Miroshnikov K."/>
            <person name="Danilova O.V."/>
            <person name="Hakobyan A."/>
            <person name="Liesack W."/>
        </authorList>
    </citation>
    <scope>NUCLEOTIDE SEQUENCE [LARGE SCALE GENOMIC DNA]</scope>
    <source>
        <strain evidence="9 10">Shm1</strain>
    </source>
</reference>
<keyword evidence="2 6" id="KW-0805">Transcription regulation</keyword>
<dbReference type="InterPro" id="IPR039425">
    <property type="entry name" value="RNA_pol_sigma-70-like"/>
</dbReference>
<keyword evidence="10" id="KW-1185">Reference proteome</keyword>
<dbReference type="CDD" id="cd06171">
    <property type="entry name" value="Sigma70_r4"/>
    <property type="match status" value="1"/>
</dbReference>
<dbReference type="Proteomes" id="UP000325755">
    <property type="component" value="Chromosome"/>
</dbReference>
<dbReference type="Gene3D" id="1.10.1740.10">
    <property type="match status" value="1"/>
</dbReference>
<dbReference type="InterPro" id="IPR036388">
    <property type="entry name" value="WH-like_DNA-bd_sf"/>
</dbReference>
<proteinExistence type="inferred from homology"/>
<dbReference type="InterPro" id="IPR014284">
    <property type="entry name" value="RNA_pol_sigma-70_dom"/>
</dbReference>
<feature type="domain" description="RNA polymerase sigma-70 region 2" evidence="7">
    <location>
        <begin position="15"/>
        <end position="78"/>
    </location>
</feature>
<dbReference type="InterPro" id="IPR000838">
    <property type="entry name" value="RNA_pol_sigma70_ECF_CS"/>
</dbReference>
<sequence length="185" mass="21216">MTEQNKTQRFNKLALQHLDAAYNLARWLTRNSPDAEDVVQESLLKAFRHFDGFRGGNGKAWFLTIVRNSSYTWLKSQKGFQQESFDEGCDYDDFNPQFPGAVSWASDPEQLVLQEANRELIDAAIRALPAEFREVLVLRELEDFSYKEIAAITGRPVGTVMSRLARSRALLRRMLAQHFSVESAR</sequence>
<dbReference type="InterPro" id="IPR013325">
    <property type="entry name" value="RNA_pol_sigma_r2"/>
</dbReference>
<dbReference type="GO" id="GO:0006352">
    <property type="term" value="P:DNA-templated transcription initiation"/>
    <property type="evidence" value="ECO:0007669"/>
    <property type="project" value="InterPro"/>
</dbReference>
<dbReference type="InterPro" id="IPR013249">
    <property type="entry name" value="RNA_pol_sigma70_r4_t2"/>
</dbReference>
<dbReference type="PANTHER" id="PTHR43133:SF25">
    <property type="entry name" value="RNA POLYMERASE SIGMA FACTOR RFAY-RELATED"/>
    <property type="match status" value="1"/>
</dbReference>
<feature type="domain" description="RNA polymerase sigma factor 70 region 4 type 2" evidence="8">
    <location>
        <begin position="119"/>
        <end position="171"/>
    </location>
</feature>
<dbReference type="InParanoid" id="A0A5Q0BIV4"/>
<evidence type="ECO:0000256" key="6">
    <source>
        <dbReference type="RuleBase" id="RU000716"/>
    </source>
</evidence>
<evidence type="ECO:0000256" key="1">
    <source>
        <dbReference type="ARBA" id="ARBA00010641"/>
    </source>
</evidence>
<dbReference type="InterPro" id="IPR013324">
    <property type="entry name" value="RNA_pol_sigma_r3/r4-like"/>
</dbReference>
<evidence type="ECO:0000259" key="8">
    <source>
        <dbReference type="Pfam" id="PF08281"/>
    </source>
</evidence>
<evidence type="ECO:0000256" key="2">
    <source>
        <dbReference type="ARBA" id="ARBA00023015"/>
    </source>
</evidence>
<dbReference type="Pfam" id="PF08281">
    <property type="entry name" value="Sigma70_r4_2"/>
    <property type="match status" value="1"/>
</dbReference>
<dbReference type="Gene3D" id="1.10.10.10">
    <property type="entry name" value="Winged helix-like DNA-binding domain superfamily/Winged helix DNA-binding domain"/>
    <property type="match status" value="1"/>
</dbReference>
<dbReference type="SUPFAM" id="SSF88659">
    <property type="entry name" value="Sigma3 and sigma4 domains of RNA polymerase sigma factors"/>
    <property type="match status" value="1"/>
</dbReference>
<dbReference type="RefSeq" id="WP_153247740.1">
    <property type="nucleotide sequence ID" value="NZ_CP044205.1"/>
</dbReference>
<organism evidence="9 10">
    <name type="scientific">Candidatus Methylospira mobilis</name>
    <dbReference type="NCBI Taxonomy" id="1808979"/>
    <lineage>
        <taxon>Bacteria</taxon>
        <taxon>Pseudomonadati</taxon>
        <taxon>Pseudomonadota</taxon>
        <taxon>Gammaproteobacteria</taxon>
        <taxon>Methylococcales</taxon>
        <taxon>Methylococcaceae</taxon>
        <taxon>Candidatus Methylospira</taxon>
    </lineage>
</organism>
<evidence type="ECO:0000256" key="3">
    <source>
        <dbReference type="ARBA" id="ARBA00023082"/>
    </source>
</evidence>
<comment type="similarity">
    <text evidence="1 6">Belongs to the sigma-70 factor family. ECF subfamily.</text>
</comment>
<accession>A0A5Q0BIV4</accession>
<evidence type="ECO:0000259" key="7">
    <source>
        <dbReference type="Pfam" id="PF04542"/>
    </source>
</evidence>
<dbReference type="InterPro" id="IPR007627">
    <property type="entry name" value="RNA_pol_sigma70_r2"/>
</dbReference>
<dbReference type="SUPFAM" id="SSF88946">
    <property type="entry name" value="Sigma2 domain of RNA polymerase sigma factors"/>
    <property type="match status" value="1"/>
</dbReference>
<name>A0A5Q0BIV4_9GAMM</name>
<dbReference type="EMBL" id="CP044205">
    <property type="protein sequence ID" value="QFY41756.1"/>
    <property type="molecule type" value="Genomic_DNA"/>
</dbReference>